<feature type="region of interest" description="Disordered" evidence="1">
    <location>
        <begin position="1"/>
        <end position="25"/>
    </location>
</feature>
<comment type="caution">
    <text evidence="2">The sequence shown here is derived from an EMBL/GenBank/DDBJ whole genome shotgun (WGS) entry which is preliminary data.</text>
</comment>
<feature type="compositionally biased region" description="Low complexity" evidence="1">
    <location>
        <begin position="66"/>
        <end position="91"/>
    </location>
</feature>
<evidence type="ECO:0000256" key="1">
    <source>
        <dbReference type="SAM" id="MobiDB-lite"/>
    </source>
</evidence>
<dbReference type="Proteomes" id="UP000319213">
    <property type="component" value="Unassembled WGS sequence"/>
</dbReference>
<protein>
    <submittedName>
        <fullName evidence="2">Uncharacterized protein</fullName>
    </submittedName>
</protein>
<gene>
    <name evidence="2" type="ORF">FHX40_0886</name>
</gene>
<feature type="region of interest" description="Disordered" evidence="1">
    <location>
        <begin position="66"/>
        <end position="121"/>
    </location>
</feature>
<dbReference type="EMBL" id="VFPQ01000001">
    <property type="protein sequence ID" value="TQM74220.1"/>
    <property type="molecule type" value="Genomic_DNA"/>
</dbReference>
<dbReference type="AlphaFoldDB" id="A0A543IUG6"/>
<evidence type="ECO:0000313" key="3">
    <source>
        <dbReference type="Proteomes" id="UP000319213"/>
    </source>
</evidence>
<organism evidence="2 3">
    <name type="scientific">Thermopolyspora flexuosa</name>
    <dbReference type="NCBI Taxonomy" id="103836"/>
    <lineage>
        <taxon>Bacteria</taxon>
        <taxon>Bacillati</taxon>
        <taxon>Actinomycetota</taxon>
        <taxon>Actinomycetes</taxon>
        <taxon>Streptosporangiales</taxon>
        <taxon>Streptosporangiaceae</taxon>
        <taxon>Thermopolyspora</taxon>
    </lineage>
</organism>
<keyword evidence="3" id="KW-1185">Reference proteome</keyword>
<proteinExistence type="predicted"/>
<sequence length="303" mass="33436">MITFTSRGTPTATPSPSTTDIPGTLYSEKGFRTFPRKPCHIYSRNGSETQNGWSAVAVNVSVASPSGPSVSMVMSKAARPPGRCSPSSGSPDDTQSALAHTGPGRLVNTSPDRSSGFGPDAPYMHQLAVASPVKQDLLLEPDIESKHSRELTRPFSGLCHKVDGLSSIWIDCSSSQSLHDLRLQLKATDITRQHQGLHQASRIVCQRIPCIKISPPYVFRRREKNTEVNTISHKFSCFSKPFLEPLDQEIIRPPGNRELITRTANPNNHSPIFLHERAEFRIAHIHTPGQSTWNTLHHPSNIR</sequence>
<accession>A0A543IUG6</accession>
<evidence type="ECO:0000313" key="2">
    <source>
        <dbReference type="EMBL" id="TQM74220.1"/>
    </source>
</evidence>
<feature type="compositionally biased region" description="Low complexity" evidence="1">
    <location>
        <begin position="1"/>
        <end position="19"/>
    </location>
</feature>
<reference evidence="2 3" key="1">
    <citation type="submission" date="2019-06" db="EMBL/GenBank/DDBJ databases">
        <title>Sequencing the genomes of 1000 actinobacteria strains.</title>
        <authorList>
            <person name="Klenk H.-P."/>
        </authorList>
    </citation>
    <scope>NUCLEOTIDE SEQUENCE [LARGE SCALE GENOMIC DNA]</scope>
    <source>
        <strain evidence="2 3">DSM 43186</strain>
    </source>
</reference>
<name>A0A543IUG6_9ACTN</name>